<gene>
    <name evidence="1" type="ORF">A9179_10570</name>
</gene>
<evidence type="ECO:0000313" key="1">
    <source>
        <dbReference type="EMBL" id="MBC9250719.1"/>
    </source>
</evidence>
<dbReference type="SUPFAM" id="SSF101898">
    <property type="entry name" value="NHL repeat"/>
    <property type="match status" value="1"/>
</dbReference>
<organism evidence="1 2">
    <name type="scientific">Aquipseudomonas alcaligenes</name>
    <name type="common">Pseudomonas alcaligenes</name>
    <dbReference type="NCBI Taxonomy" id="43263"/>
    <lineage>
        <taxon>Bacteria</taxon>
        <taxon>Pseudomonadati</taxon>
        <taxon>Pseudomonadota</taxon>
        <taxon>Gammaproteobacteria</taxon>
        <taxon>Pseudomonadales</taxon>
        <taxon>Pseudomonadaceae</taxon>
        <taxon>Aquipseudomonas</taxon>
    </lineage>
</organism>
<proteinExistence type="predicted"/>
<dbReference type="Gene3D" id="2.120.10.30">
    <property type="entry name" value="TolB, C-terminal domain"/>
    <property type="match status" value="1"/>
</dbReference>
<sequence>MLGLLGICLLLGAAIPAWRHLYPATAANGWTSSVYLDGIERASALLYDDNGGLYVSQEIQDSQGRILQLYANGQTRRVIEGLSKPDGMAGYRDGVVYSQEQGEHPVIWMNEQGSRELFTADSVEGLASDGRYLYAVEDLHGIGRLLRYDFESDSVTTLRSGLDEAESIANCPDGRFFYTEKTLGHIRQLIGNGSDPVVLDGLHEPGFLLCNKEGLWITEDATHMARVLLWQGADRLITVLSHLRSPQTIVEVAPGHYLLAEQGRNRILQLSRQESQP</sequence>
<evidence type="ECO:0008006" key="3">
    <source>
        <dbReference type="Google" id="ProtNLM"/>
    </source>
</evidence>
<protein>
    <recommendedName>
        <fullName evidence="3">Strictosidine synthase conserved region domain-containing protein</fullName>
    </recommendedName>
</protein>
<keyword evidence="2" id="KW-1185">Reference proteome</keyword>
<reference evidence="1 2" key="1">
    <citation type="submission" date="2016-06" db="EMBL/GenBank/DDBJ databases">
        <authorList>
            <person name="Ramos C."/>
            <person name="Pintado A."/>
            <person name="Crespo-Gomez J.I."/>
        </authorList>
    </citation>
    <scope>NUCLEOTIDE SEQUENCE [LARGE SCALE GENOMIC DNA]</scope>
    <source>
        <strain evidence="1 2">AVO110</strain>
    </source>
</reference>
<name>A0ABR7S0T2_AQUAC</name>
<dbReference type="Proteomes" id="UP000744555">
    <property type="component" value="Unassembled WGS sequence"/>
</dbReference>
<comment type="caution">
    <text evidence="1">The sequence shown here is derived from an EMBL/GenBank/DDBJ whole genome shotgun (WGS) entry which is preliminary data.</text>
</comment>
<dbReference type="InterPro" id="IPR011042">
    <property type="entry name" value="6-blade_b-propeller_TolB-like"/>
</dbReference>
<evidence type="ECO:0000313" key="2">
    <source>
        <dbReference type="Proteomes" id="UP000744555"/>
    </source>
</evidence>
<accession>A0ABR7S0T2</accession>
<dbReference type="EMBL" id="LZEU01000001">
    <property type="protein sequence ID" value="MBC9250719.1"/>
    <property type="molecule type" value="Genomic_DNA"/>
</dbReference>